<evidence type="ECO:0000313" key="2">
    <source>
        <dbReference type="EMBL" id="OGY84045.1"/>
    </source>
</evidence>
<organism evidence="2 3">
    <name type="scientific">Candidatus Kerfeldbacteria bacterium RIFCSPLOWO2_01_FULL_48_11</name>
    <dbReference type="NCBI Taxonomy" id="1798543"/>
    <lineage>
        <taxon>Bacteria</taxon>
        <taxon>Candidatus Kerfeldiibacteriota</taxon>
    </lineage>
</organism>
<dbReference type="STRING" id="1798543.A2898_02150"/>
<protein>
    <submittedName>
        <fullName evidence="2">Uncharacterized protein</fullName>
    </submittedName>
</protein>
<feature type="transmembrane region" description="Helical" evidence="1">
    <location>
        <begin position="12"/>
        <end position="33"/>
    </location>
</feature>
<sequence>MKAIETHGPNVLTSIAALVLIIVVVTIACFVVGCGNEPEQAKTELVEQFTTQQRFLMYKQSMPTRLEFTLYAVQPAEWIYQDDDAIGYEYEIAVTVYDPSTFMDDVAYRHDSPLFGRSIPPNWRSLDPVEVLNEEGENLRLAYILSVRGPIMGHLDELEMLPEVWDALKAGRDLEHITQLNGMEVHYRLIPMKK</sequence>
<evidence type="ECO:0000313" key="3">
    <source>
        <dbReference type="Proteomes" id="UP000179164"/>
    </source>
</evidence>
<dbReference type="EMBL" id="MHKE01000012">
    <property type="protein sequence ID" value="OGY84045.1"/>
    <property type="molecule type" value="Genomic_DNA"/>
</dbReference>
<dbReference type="AlphaFoldDB" id="A0A1G2B4X8"/>
<gene>
    <name evidence="2" type="ORF">A2898_02150</name>
</gene>
<proteinExistence type="predicted"/>
<accession>A0A1G2B4X8</accession>
<keyword evidence="1" id="KW-0812">Transmembrane</keyword>
<reference evidence="2 3" key="1">
    <citation type="journal article" date="2016" name="Nat. Commun.">
        <title>Thousands of microbial genomes shed light on interconnected biogeochemical processes in an aquifer system.</title>
        <authorList>
            <person name="Anantharaman K."/>
            <person name="Brown C.T."/>
            <person name="Hug L.A."/>
            <person name="Sharon I."/>
            <person name="Castelle C.J."/>
            <person name="Probst A.J."/>
            <person name="Thomas B.C."/>
            <person name="Singh A."/>
            <person name="Wilkins M.J."/>
            <person name="Karaoz U."/>
            <person name="Brodie E.L."/>
            <person name="Williams K.H."/>
            <person name="Hubbard S.S."/>
            <person name="Banfield J.F."/>
        </authorList>
    </citation>
    <scope>NUCLEOTIDE SEQUENCE [LARGE SCALE GENOMIC DNA]</scope>
</reference>
<dbReference type="Proteomes" id="UP000179164">
    <property type="component" value="Unassembled WGS sequence"/>
</dbReference>
<name>A0A1G2B4X8_9BACT</name>
<dbReference type="PROSITE" id="PS51257">
    <property type="entry name" value="PROKAR_LIPOPROTEIN"/>
    <property type="match status" value="1"/>
</dbReference>
<comment type="caution">
    <text evidence="2">The sequence shown here is derived from an EMBL/GenBank/DDBJ whole genome shotgun (WGS) entry which is preliminary data.</text>
</comment>
<keyword evidence="1" id="KW-1133">Transmembrane helix</keyword>
<keyword evidence="1" id="KW-0472">Membrane</keyword>
<evidence type="ECO:0000256" key="1">
    <source>
        <dbReference type="SAM" id="Phobius"/>
    </source>
</evidence>